<sequence>MKNLTTEDFVTLIETAKASKDWQPVFDIIPYFSFLGLRLEPSDDKLICVLPEEKKFIGNPTLPALHGGVVGAFLESTALVHLFATQEVTRLPKIINITVEYLRSGKPIDTYAEAIITKPGRRVANMRIEAWQKDRNKPIAAAHANFLVS</sequence>
<dbReference type="SUPFAM" id="SSF54637">
    <property type="entry name" value="Thioesterase/thiol ester dehydrase-isomerase"/>
    <property type="match status" value="1"/>
</dbReference>
<dbReference type="InterPro" id="IPR049449">
    <property type="entry name" value="TesB_ACOT8-like_N"/>
</dbReference>
<comment type="caution">
    <text evidence="2">The sequence shown here is derived from an EMBL/GenBank/DDBJ whole genome shotgun (WGS) entry which is preliminary data.</text>
</comment>
<feature type="domain" description="Acyl-CoA thioesterase-like N-terminal HotDog" evidence="1">
    <location>
        <begin position="64"/>
        <end position="146"/>
    </location>
</feature>
<organism evidence="2 3">
    <name type="scientific">Sneathiella litorea</name>
    <dbReference type="NCBI Taxonomy" id="2606216"/>
    <lineage>
        <taxon>Bacteria</taxon>
        <taxon>Pseudomonadati</taxon>
        <taxon>Pseudomonadota</taxon>
        <taxon>Alphaproteobacteria</taxon>
        <taxon>Sneathiellales</taxon>
        <taxon>Sneathiellaceae</taxon>
        <taxon>Sneathiella</taxon>
    </lineage>
</organism>
<proteinExistence type="predicted"/>
<evidence type="ECO:0000313" key="3">
    <source>
        <dbReference type="Proteomes" id="UP000476030"/>
    </source>
</evidence>
<dbReference type="InterPro" id="IPR029069">
    <property type="entry name" value="HotDog_dom_sf"/>
</dbReference>
<dbReference type="RefSeq" id="WP_161316589.1">
    <property type="nucleotide sequence ID" value="NZ_WTUW01000009.1"/>
</dbReference>
<dbReference type="Gene3D" id="3.10.129.10">
    <property type="entry name" value="Hotdog Thioesterase"/>
    <property type="match status" value="1"/>
</dbReference>
<gene>
    <name evidence="2" type="ORF">GQE98_15330</name>
</gene>
<protein>
    <submittedName>
        <fullName evidence="2">PaaI family thioesterase</fullName>
    </submittedName>
</protein>
<dbReference type="AlphaFoldDB" id="A0A6L8WC66"/>
<keyword evidence="3" id="KW-1185">Reference proteome</keyword>
<evidence type="ECO:0000313" key="2">
    <source>
        <dbReference type="EMBL" id="MZR32010.1"/>
    </source>
</evidence>
<dbReference type="EMBL" id="WTUW01000009">
    <property type="protein sequence ID" value="MZR32010.1"/>
    <property type="molecule type" value="Genomic_DNA"/>
</dbReference>
<accession>A0A6L8WC66</accession>
<dbReference type="CDD" id="cd03443">
    <property type="entry name" value="PaaI_thioesterase"/>
    <property type="match status" value="1"/>
</dbReference>
<dbReference type="Proteomes" id="UP000476030">
    <property type="component" value="Unassembled WGS sequence"/>
</dbReference>
<name>A0A6L8WC66_9PROT</name>
<reference evidence="2 3" key="1">
    <citation type="submission" date="2019-12" db="EMBL/GenBank/DDBJ databases">
        <title>Snethiella sp. nov. sp. isolated from sea sand.</title>
        <authorList>
            <person name="Kim J."/>
            <person name="Jeong S.E."/>
            <person name="Jung H.S."/>
            <person name="Jeon C.O."/>
        </authorList>
    </citation>
    <scope>NUCLEOTIDE SEQUENCE [LARGE SCALE GENOMIC DNA]</scope>
    <source>
        <strain evidence="2 3">DP05</strain>
    </source>
</reference>
<evidence type="ECO:0000259" key="1">
    <source>
        <dbReference type="Pfam" id="PF13622"/>
    </source>
</evidence>
<dbReference type="Pfam" id="PF13622">
    <property type="entry name" value="4HBT_3"/>
    <property type="match status" value="1"/>
</dbReference>